<evidence type="ECO:0000256" key="4">
    <source>
        <dbReference type="SAM" id="Coils"/>
    </source>
</evidence>
<dbReference type="InterPro" id="IPR058624">
    <property type="entry name" value="MdtA-like_HH"/>
</dbReference>
<keyword evidence="11" id="KW-1185">Reference proteome</keyword>
<evidence type="ECO:0000313" key="11">
    <source>
        <dbReference type="Proteomes" id="UP000268857"/>
    </source>
</evidence>
<comment type="caution">
    <text evidence="10">The sequence shown here is derived from an EMBL/GenBank/DDBJ whole genome shotgun (WGS) entry which is preliminary data.</text>
</comment>
<dbReference type="NCBIfam" id="TIGR01730">
    <property type="entry name" value="RND_mfp"/>
    <property type="match status" value="1"/>
</dbReference>
<dbReference type="Proteomes" id="UP000268857">
    <property type="component" value="Unassembled WGS sequence"/>
</dbReference>
<dbReference type="InterPro" id="IPR058625">
    <property type="entry name" value="MdtA-like_BSH"/>
</dbReference>
<evidence type="ECO:0000259" key="9">
    <source>
        <dbReference type="Pfam" id="PF25967"/>
    </source>
</evidence>
<dbReference type="Pfam" id="PF25917">
    <property type="entry name" value="BSH_RND"/>
    <property type="match status" value="1"/>
</dbReference>
<comment type="subcellular location">
    <subcellularLocation>
        <location evidence="1">Cell envelope</location>
    </subcellularLocation>
</comment>
<dbReference type="InterPro" id="IPR050465">
    <property type="entry name" value="UPF0194_transport"/>
</dbReference>
<evidence type="ECO:0000259" key="7">
    <source>
        <dbReference type="Pfam" id="PF25917"/>
    </source>
</evidence>
<gene>
    <name evidence="10" type="ORF">PCC6912_10340</name>
</gene>
<evidence type="ECO:0000256" key="1">
    <source>
        <dbReference type="ARBA" id="ARBA00004196"/>
    </source>
</evidence>
<dbReference type="RefSeq" id="WP_016872650.1">
    <property type="nucleotide sequence ID" value="NZ_AJLN01000084.1"/>
</dbReference>
<feature type="domain" description="CusB-like beta-barrel" evidence="8">
    <location>
        <begin position="351"/>
        <end position="423"/>
    </location>
</feature>
<accession>A0A433NNJ0</accession>
<feature type="coiled-coil region" evidence="4">
    <location>
        <begin position="109"/>
        <end position="247"/>
    </location>
</feature>
<dbReference type="Gene3D" id="1.10.287.470">
    <property type="entry name" value="Helix hairpin bin"/>
    <property type="match status" value="2"/>
</dbReference>
<dbReference type="InterPro" id="IPR058627">
    <property type="entry name" value="MdtA-like_C"/>
</dbReference>
<dbReference type="GO" id="GO:0016020">
    <property type="term" value="C:membrane"/>
    <property type="evidence" value="ECO:0007669"/>
    <property type="project" value="InterPro"/>
</dbReference>
<dbReference type="OrthoDB" id="505602at2"/>
<keyword evidence="3 4" id="KW-0175">Coiled coil</keyword>
<dbReference type="Gene3D" id="2.40.50.100">
    <property type="match status" value="2"/>
</dbReference>
<feature type="domain" description="Multidrug resistance protein MdtA-like alpha-helical hairpin" evidence="6">
    <location>
        <begin position="175"/>
        <end position="242"/>
    </location>
</feature>
<feature type="transmembrane region" description="Helical" evidence="5">
    <location>
        <begin position="20"/>
        <end position="40"/>
    </location>
</feature>
<dbReference type="Pfam" id="PF25967">
    <property type="entry name" value="RND-MFP_C"/>
    <property type="match status" value="1"/>
</dbReference>
<dbReference type="InterPro" id="IPR058792">
    <property type="entry name" value="Beta-barrel_RND_2"/>
</dbReference>
<dbReference type="Gene3D" id="2.40.30.170">
    <property type="match status" value="1"/>
</dbReference>
<evidence type="ECO:0000313" key="10">
    <source>
        <dbReference type="EMBL" id="RUR84918.1"/>
    </source>
</evidence>
<dbReference type="PANTHER" id="PTHR32347:SF14">
    <property type="entry name" value="EFFLUX SYSTEM COMPONENT YKNX-RELATED"/>
    <property type="match status" value="1"/>
</dbReference>
<dbReference type="Gene3D" id="2.40.420.20">
    <property type="match status" value="1"/>
</dbReference>
<dbReference type="AlphaFoldDB" id="A0A433NNJ0"/>
<feature type="domain" description="Multidrug resistance protein MdtA-like barrel-sandwich hybrid" evidence="7">
    <location>
        <begin position="76"/>
        <end position="328"/>
    </location>
</feature>
<reference evidence="10 11" key="1">
    <citation type="journal article" date="2019" name="Genome Biol. Evol.">
        <title>Day and night: Metabolic profiles and evolutionary relationships of six axenic non-marine cyanobacteria.</title>
        <authorList>
            <person name="Will S.E."/>
            <person name="Henke P."/>
            <person name="Boedeker C."/>
            <person name="Huang S."/>
            <person name="Brinkmann H."/>
            <person name="Rohde M."/>
            <person name="Jarek M."/>
            <person name="Friedl T."/>
            <person name="Seufert S."/>
            <person name="Schumacher M."/>
            <person name="Overmann J."/>
            <person name="Neumann-Schaal M."/>
            <person name="Petersen J."/>
        </authorList>
    </citation>
    <scope>NUCLEOTIDE SEQUENCE [LARGE SCALE GENOMIC DNA]</scope>
    <source>
        <strain evidence="10 11">PCC 6912</strain>
    </source>
</reference>
<evidence type="ECO:0000259" key="6">
    <source>
        <dbReference type="Pfam" id="PF25876"/>
    </source>
</evidence>
<keyword evidence="5" id="KW-1133">Transmembrane helix</keyword>
<dbReference type="EMBL" id="RSCJ01000003">
    <property type="protein sequence ID" value="RUR84918.1"/>
    <property type="molecule type" value="Genomic_DNA"/>
</dbReference>
<evidence type="ECO:0000256" key="2">
    <source>
        <dbReference type="ARBA" id="ARBA00009477"/>
    </source>
</evidence>
<evidence type="ECO:0000259" key="8">
    <source>
        <dbReference type="Pfam" id="PF25954"/>
    </source>
</evidence>
<sequence>MTTYLEIPGIGKIKHPSRWLIGLVAAGVLVAGTTTTYTLVNRGASKEDIAALTVPVEANDITLRITASGRVVPVQSVNISPKQPGIVASLRVEQGDRVQQGQVIAVMDSAEIQAQILQYRANLEQAQAQLAEAQAGSRPQEIAQARARLAQAQAQLAEARAGSRQEEIAKAEAQVNQYQAQLQQARSRLELATQRVQRRQYPASQGAVSRDYLDEALTEERNAKDNLQQVQASLQAARQELARLRNGLRPEEIAQREAAVAEARAALRLLENGTRSEVIAQRQAAVAAAQAQLKATQVRLEDTLIRAPFTGIVTQKYANDGAYVAPTTSASSSASATSSSIVALAKGLEVLAQVPEADIGRIKVGQPVEITTDAYPDRTFKGRVRLIAPEAVKEDGVTLFQVRVAIDTGQQELRSGLNLDLTFLGDRVNDALLVPTVAIVTEKGNTGVLVPDANNKPLFRSVVVGAQIKDQTQILEGVNAGDRIFLNPPPDYKREQAQSQQ</sequence>
<dbReference type="STRING" id="211165.GCA_000317285_03069"/>
<feature type="domain" description="Multidrug resistance protein MdtA-like C-terminal permuted SH3" evidence="9">
    <location>
        <begin position="430"/>
        <end position="484"/>
    </location>
</feature>
<keyword evidence="5" id="KW-0472">Membrane</keyword>
<comment type="similarity">
    <text evidence="2">Belongs to the membrane fusion protein (MFP) (TC 8.A.1) family.</text>
</comment>
<evidence type="ECO:0000256" key="5">
    <source>
        <dbReference type="SAM" id="Phobius"/>
    </source>
</evidence>
<protein>
    <submittedName>
        <fullName evidence="10">RND transporter</fullName>
    </submittedName>
</protein>
<dbReference type="Pfam" id="PF25876">
    <property type="entry name" value="HH_MFP_RND"/>
    <property type="match status" value="1"/>
</dbReference>
<dbReference type="PANTHER" id="PTHR32347">
    <property type="entry name" value="EFFLUX SYSTEM COMPONENT YKNX-RELATED"/>
    <property type="match status" value="1"/>
</dbReference>
<dbReference type="InterPro" id="IPR006143">
    <property type="entry name" value="RND_pump_MFP"/>
</dbReference>
<dbReference type="Pfam" id="PF25954">
    <property type="entry name" value="Beta-barrel_RND_2"/>
    <property type="match status" value="1"/>
</dbReference>
<organism evidence="10 11">
    <name type="scientific">Chlorogloeopsis fritschii PCC 6912</name>
    <dbReference type="NCBI Taxonomy" id="211165"/>
    <lineage>
        <taxon>Bacteria</taxon>
        <taxon>Bacillati</taxon>
        <taxon>Cyanobacteriota</taxon>
        <taxon>Cyanophyceae</taxon>
        <taxon>Nostocales</taxon>
        <taxon>Chlorogloeopsidaceae</taxon>
        <taxon>Chlorogloeopsis</taxon>
    </lineage>
</organism>
<dbReference type="GO" id="GO:0030313">
    <property type="term" value="C:cell envelope"/>
    <property type="evidence" value="ECO:0007669"/>
    <property type="project" value="UniProtKB-SubCell"/>
</dbReference>
<dbReference type="SUPFAM" id="SSF111369">
    <property type="entry name" value="HlyD-like secretion proteins"/>
    <property type="match status" value="2"/>
</dbReference>
<name>A0A433NNJ0_CHLFR</name>
<proteinExistence type="inferred from homology"/>
<dbReference type="PRINTS" id="PR01490">
    <property type="entry name" value="RTXTOXIND"/>
</dbReference>
<keyword evidence="5" id="KW-0812">Transmembrane</keyword>
<dbReference type="GO" id="GO:0022857">
    <property type="term" value="F:transmembrane transporter activity"/>
    <property type="evidence" value="ECO:0007669"/>
    <property type="project" value="InterPro"/>
</dbReference>
<evidence type="ECO:0000256" key="3">
    <source>
        <dbReference type="ARBA" id="ARBA00023054"/>
    </source>
</evidence>